<dbReference type="PRINTS" id="PR00421">
    <property type="entry name" value="THIOREDOXIN"/>
</dbReference>
<dbReference type="NCBIfam" id="TIGR01130">
    <property type="entry name" value="ER_PDI_fam"/>
    <property type="match status" value="1"/>
</dbReference>
<dbReference type="InterPro" id="IPR017937">
    <property type="entry name" value="Thioredoxin_CS"/>
</dbReference>
<dbReference type="CDD" id="cd02995">
    <property type="entry name" value="PDI_a_PDI_a'_C"/>
    <property type="match status" value="1"/>
</dbReference>
<feature type="compositionally biased region" description="Acidic residues" evidence="14">
    <location>
        <begin position="506"/>
        <end position="543"/>
    </location>
</feature>
<dbReference type="GO" id="GO:0005788">
    <property type="term" value="C:endoplasmic reticulum lumen"/>
    <property type="evidence" value="ECO:0007669"/>
    <property type="project" value="UniProtKB-SubCell"/>
</dbReference>
<dbReference type="PROSITE" id="PS51352">
    <property type="entry name" value="THIOREDOXIN_2"/>
    <property type="match status" value="2"/>
</dbReference>
<feature type="region of interest" description="Disordered" evidence="14">
    <location>
        <begin position="496"/>
        <end position="550"/>
    </location>
</feature>
<dbReference type="PROSITE" id="PS00194">
    <property type="entry name" value="THIOREDOXIN_1"/>
    <property type="match status" value="2"/>
</dbReference>
<keyword evidence="6" id="KW-0677">Repeat</keyword>
<evidence type="ECO:0000256" key="6">
    <source>
        <dbReference type="ARBA" id="ARBA00022737"/>
    </source>
</evidence>
<keyword evidence="8 11" id="KW-1015">Disulfide bond</keyword>
<proteinExistence type="inferred from homology"/>
<dbReference type="PANTHER" id="PTHR18929:SF240">
    <property type="entry name" value="PROTEIN DISULFIDE-ISOMERASE"/>
    <property type="match status" value="1"/>
</dbReference>
<dbReference type="InterPro" id="IPR005792">
    <property type="entry name" value="Prot_disulphide_isomerase"/>
</dbReference>
<evidence type="ECO:0000256" key="13">
    <source>
        <dbReference type="RuleBase" id="RU361130"/>
    </source>
</evidence>
<gene>
    <name evidence="17" type="primary">LOC118407841</name>
</gene>
<evidence type="ECO:0000256" key="11">
    <source>
        <dbReference type="PIRSR" id="PIRSR605792-51"/>
    </source>
</evidence>
<dbReference type="FunFam" id="3.40.30.10:FF:000023">
    <property type="entry name" value="Protein disulfide-isomerase"/>
    <property type="match status" value="1"/>
</dbReference>
<dbReference type="InterPro" id="IPR005788">
    <property type="entry name" value="PDI_thioredoxin-like_dom"/>
</dbReference>
<dbReference type="CDD" id="cd02961">
    <property type="entry name" value="PDI_a_family"/>
    <property type="match status" value="1"/>
</dbReference>
<dbReference type="AlphaFoldDB" id="A0A9J7KKZ2"/>
<dbReference type="Pfam" id="PF13848">
    <property type="entry name" value="Thioredoxin_6"/>
    <property type="match status" value="1"/>
</dbReference>
<dbReference type="OMA" id="FFGMKKD"/>
<evidence type="ECO:0000259" key="15">
    <source>
        <dbReference type="PROSITE" id="PS51352"/>
    </source>
</evidence>
<dbReference type="GO" id="GO:0006457">
    <property type="term" value="P:protein folding"/>
    <property type="evidence" value="ECO:0000318"/>
    <property type="project" value="GO_Central"/>
</dbReference>
<dbReference type="InterPro" id="IPR013766">
    <property type="entry name" value="Thioredoxin_domain"/>
</dbReference>
<feature type="disulfide bond" description="Redox-active" evidence="11">
    <location>
        <begin position="422"/>
        <end position="425"/>
    </location>
</feature>
<dbReference type="Pfam" id="PF00085">
    <property type="entry name" value="Thioredoxin"/>
    <property type="match status" value="2"/>
</dbReference>
<evidence type="ECO:0000256" key="2">
    <source>
        <dbReference type="ARBA" id="ARBA00004319"/>
    </source>
</evidence>
<feature type="domain" description="Thioredoxin" evidence="15">
    <location>
        <begin position="370"/>
        <end position="500"/>
    </location>
</feature>
<evidence type="ECO:0000256" key="9">
    <source>
        <dbReference type="ARBA" id="ARBA00023235"/>
    </source>
</evidence>
<dbReference type="InterPro" id="IPR036249">
    <property type="entry name" value="Thioredoxin-like_sf"/>
</dbReference>
<evidence type="ECO:0000256" key="3">
    <source>
        <dbReference type="ARBA" id="ARBA00006347"/>
    </source>
</evidence>
<dbReference type="GO" id="GO:0003756">
    <property type="term" value="F:protein disulfide isomerase activity"/>
    <property type="evidence" value="ECO:0000318"/>
    <property type="project" value="GO_Central"/>
</dbReference>
<dbReference type="KEGG" id="bfo:118407841"/>
<keyword evidence="10 11" id="KW-0676">Redox-active center</keyword>
<comment type="subcellular location">
    <subcellularLocation>
        <location evidence="2">Endoplasmic reticulum lumen</location>
    </subcellularLocation>
</comment>
<keyword evidence="5" id="KW-0732">Signal</keyword>
<evidence type="ECO:0000256" key="8">
    <source>
        <dbReference type="ARBA" id="ARBA00023157"/>
    </source>
</evidence>
<dbReference type="FunFam" id="3.40.30.10:FF:000030">
    <property type="entry name" value="Protein disulfide-isomerase"/>
    <property type="match status" value="1"/>
</dbReference>
<evidence type="ECO:0000256" key="1">
    <source>
        <dbReference type="ARBA" id="ARBA00001182"/>
    </source>
</evidence>
<dbReference type="FunFam" id="3.40.30.10:FF:000027">
    <property type="entry name" value="protein disulfide-isomerase A2"/>
    <property type="match status" value="1"/>
</dbReference>
<keyword evidence="9 13" id="KW-0413">Isomerase</keyword>
<name>A0A9J7KKZ2_BRAFL</name>
<dbReference type="FunFam" id="3.40.30.10:FF:000042">
    <property type="entry name" value="protein disulfide-isomerase A2"/>
    <property type="match status" value="1"/>
</dbReference>
<evidence type="ECO:0000313" key="17">
    <source>
        <dbReference type="RefSeq" id="XP_035664273.1"/>
    </source>
</evidence>
<dbReference type="GO" id="GO:0005783">
    <property type="term" value="C:endoplasmic reticulum"/>
    <property type="evidence" value="ECO:0000318"/>
    <property type="project" value="GO_Central"/>
</dbReference>
<dbReference type="EC" id="5.3.4.1" evidence="4 13"/>
<dbReference type="RefSeq" id="XP_035664273.1">
    <property type="nucleotide sequence ID" value="XM_035808380.1"/>
</dbReference>
<keyword evidence="16" id="KW-1185">Reference proteome</keyword>
<keyword evidence="7" id="KW-0256">Endoplasmic reticulum</keyword>
<sequence length="550" mass="61883">MRTAGCPFATYFLQVHTVPCSHHDFSPKMKVFVAIFATFVALSLAGDYSEEEDVLVLTNDNFEAAIAEFENILVEFYAPWCGHCKALAPEYAKAAGSLKEKESAIKLAKVDATVESDIAQKFEVRGYPTMKFFRNGKPMEYGGGRQADQIVTWLEKKTGPPAANLETADQAEKLKEDNEVLVVGFFKDQESDGAKAFLEVARSDDETTFAITSTDEVYTKLEAKGDGVVLFKKFDEGRNDFEGDVKEDDLKQFIKENQLPLVVEFTESTAQKVFGGEVKNHNLLFISKEHEDFDGILEQFRGAAAEFKGKILFIYINVDNDDHSRILEFFGLNKEECPQVRLISLDEDMTKYKPETEEITTENMKAFVQGFIDKTIKAFLMSQDVPEDWDKEGVKVLVGKNFREVALDENKAVLVEFYAPWCGHCKQLAPIYDELGEKFKDSEDIVVAKMDSTANEVEDVKIQSFPTIKYFPKGKDSQVVDYNGERTLEAMAKFLESGGKDGAGPSDEEDWEDGDEDFDEEEDYDEEGEDLELEEAEDADADAEGSKDEL</sequence>
<dbReference type="NCBIfam" id="TIGR01126">
    <property type="entry name" value="pdi_dom"/>
    <property type="match status" value="2"/>
</dbReference>
<feature type="domain" description="Thioredoxin" evidence="15">
    <location>
        <begin position="33"/>
        <end position="159"/>
    </location>
</feature>
<dbReference type="GO" id="GO:0034976">
    <property type="term" value="P:response to endoplasmic reticulum stress"/>
    <property type="evidence" value="ECO:0000318"/>
    <property type="project" value="GO_Central"/>
</dbReference>
<evidence type="ECO:0000256" key="4">
    <source>
        <dbReference type="ARBA" id="ARBA00012723"/>
    </source>
</evidence>
<dbReference type="PANTHER" id="PTHR18929">
    <property type="entry name" value="PROTEIN DISULFIDE ISOMERASE"/>
    <property type="match status" value="1"/>
</dbReference>
<dbReference type="GeneID" id="118407841"/>
<dbReference type="SUPFAM" id="SSF52833">
    <property type="entry name" value="Thioredoxin-like"/>
    <property type="match status" value="4"/>
</dbReference>
<evidence type="ECO:0000256" key="5">
    <source>
        <dbReference type="ARBA" id="ARBA00022729"/>
    </source>
</evidence>
<evidence type="ECO:0000256" key="10">
    <source>
        <dbReference type="ARBA" id="ARBA00023284"/>
    </source>
</evidence>
<organism evidence="16 17">
    <name type="scientific">Branchiostoma floridae</name>
    <name type="common">Florida lancelet</name>
    <name type="synonym">Amphioxus</name>
    <dbReference type="NCBI Taxonomy" id="7739"/>
    <lineage>
        <taxon>Eukaryota</taxon>
        <taxon>Metazoa</taxon>
        <taxon>Chordata</taxon>
        <taxon>Cephalochordata</taxon>
        <taxon>Leptocardii</taxon>
        <taxon>Amphioxiformes</taxon>
        <taxon>Branchiostomatidae</taxon>
        <taxon>Branchiostoma</taxon>
    </lineage>
</organism>
<dbReference type="Proteomes" id="UP000001554">
    <property type="component" value="Unplaced"/>
</dbReference>
<evidence type="ECO:0000313" key="16">
    <source>
        <dbReference type="Proteomes" id="UP000001554"/>
    </source>
</evidence>
<evidence type="ECO:0000256" key="12">
    <source>
        <dbReference type="RuleBase" id="RU004208"/>
    </source>
</evidence>
<dbReference type="CDD" id="cd02981">
    <property type="entry name" value="PDI_b_family"/>
    <property type="match status" value="1"/>
</dbReference>
<accession>A0A9J7KKZ2</accession>
<comment type="catalytic activity">
    <reaction evidence="1 13">
        <text>Catalyzes the rearrangement of -S-S- bonds in proteins.</text>
        <dbReference type="EC" id="5.3.4.1"/>
    </reaction>
</comment>
<protein>
    <recommendedName>
        <fullName evidence="4 13">Protein disulfide-isomerase</fullName>
        <ecNumber evidence="4 13">5.3.4.1</ecNumber>
    </recommendedName>
</protein>
<feature type="disulfide bond" description="Redox-active" evidence="11">
    <location>
        <begin position="81"/>
        <end position="84"/>
    </location>
</feature>
<evidence type="ECO:0000256" key="7">
    <source>
        <dbReference type="ARBA" id="ARBA00022824"/>
    </source>
</evidence>
<reference evidence="17" key="1">
    <citation type="submission" date="2025-08" db="UniProtKB">
        <authorList>
            <consortium name="RefSeq"/>
        </authorList>
    </citation>
    <scope>IDENTIFICATION</scope>
    <source>
        <strain evidence="17">S238N-H82</strain>
        <tissue evidence="17">Testes</tissue>
    </source>
</reference>
<dbReference type="Gene3D" id="3.40.30.10">
    <property type="entry name" value="Glutaredoxin"/>
    <property type="match status" value="4"/>
</dbReference>
<dbReference type="OrthoDB" id="72053at2759"/>
<evidence type="ECO:0000256" key="14">
    <source>
        <dbReference type="SAM" id="MobiDB-lite"/>
    </source>
</evidence>
<comment type="similarity">
    <text evidence="3 12">Belongs to the protein disulfide isomerase family.</text>
</comment>
<dbReference type="CDD" id="cd02982">
    <property type="entry name" value="PDI_b'_family"/>
    <property type="match status" value="1"/>
</dbReference>